<evidence type="ECO:0000256" key="3">
    <source>
        <dbReference type="ARBA" id="ARBA00022448"/>
    </source>
</evidence>
<dbReference type="OMA" id="AANISHW"/>
<evidence type="ECO:0000256" key="4">
    <source>
        <dbReference type="ARBA" id="ARBA00022660"/>
    </source>
</evidence>
<dbReference type="Proteomes" id="UP000324585">
    <property type="component" value="Unassembled WGS sequence"/>
</dbReference>
<comment type="subcellular location">
    <subcellularLocation>
        <location evidence="1">Mitochondrion inner membrane</location>
        <topology evidence="1">Peripheral membrane protein</topology>
        <orientation evidence="1">Matrix side</orientation>
    </subcellularLocation>
</comment>
<reference evidence="11" key="1">
    <citation type="journal article" date="2019" name="Nat. Commun.">
        <title>Expansion of phycobilisome linker gene families in mesophilic red algae.</title>
        <authorList>
            <person name="Lee J."/>
            <person name="Kim D."/>
            <person name="Bhattacharya D."/>
            <person name="Yoon H.S."/>
        </authorList>
    </citation>
    <scope>NUCLEOTIDE SEQUENCE [LARGE SCALE GENOMIC DNA]</scope>
    <source>
        <strain evidence="11">CCMP 1328</strain>
    </source>
</reference>
<dbReference type="OrthoDB" id="14535at2759"/>
<evidence type="ECO:0000256" key="8">
    <source>
        <dbReference type="ARBA" id="ARBA00023136"/>
    </source>
</evidence>
<keyword evidence="7" id="KW-0496">Mitochondrion</keyword>
<name>A0A5J4YPU8_PORPP</name>
<dbReference type="PANTHER" id="PTHR12964">
    <property type="entry name" value="NADH-UBIQUINONE OXIDOREDUCTASE B14 SUBUNIT"/>
    <property type="match status" value="1"/>
</dbReference>
<evidence type="ECO:0000313" key="11">
    <source>
        <dbReference type="Proteomes" id="UP000324585"/>
    </source>
</evidence>
<evidence type="ECO:0000256" key="5">
    <source>
        <dbReference type="ARBA" id="ARBA00022792"/>
    </source>
</evidence>
<protein>
    <submittedName>
        <fullName evidence="10">NADH dehydrogenase ubiquinone 1 alpha subcomplex subunit 6</fullName>
    </submittedName>
</protein>
<dbReference type="EMBL" id="VRMN01000008">
    <property type="protein sequence ID" value="KAA8493000.1"/>
    <property type="molecule type" value="Genomic_DNA"/>
</dbReference>
<evidence type="ECO:0000256" key="1">
    <source>
        <dbReference type="ARBA" id="ARBA00004443"/>
    </source>
</evidence>
<comment type="caution">
    <text evidence="10">The sequence shown here is derived from an EMBL/GenBank/DDBJ whole genome shotgun (WGS) entry which is preliminary data.</text>
</comment>
<evidence type="ECO:0000256" key="7">
    <source>
        <dbReference type="ARBA" id="ARBA00023128"/>
    </source>
</evidence>
<dbReference type="PANTHER" id="PTHR12964:SF0">
    <property type="entry name" value="NADH DEHYDROGENASE [UBIQUINONE] 1 ALPHA SUBCOMPLEX SUBUNIT 6"/>
    <property type="match status" value="1"/>
</dbReference>
<accession>A0A5J4YPU8</accession>
<keyword evidence="6" id="KW-0249">Electron transport</keyword>
<keyword evidence="10" id="KW-0830">Ubiquinone</keyword>
<keyword evidence="4" id="KW-0679">Respiratory chain</keyword>
<sequence length="278" mass="31957">MLPRCLSSWGTLRRALSTDASAAAAGSVGQGRTKKERMRKALEEAAMRRRGENMTTYQLDIDTPRGPQLGGKASRVLSSPTGGEGKALTSESASLAVSRERVRSLYRSCLREVPEIQRNFFLVEGQEILRKTLKWLFMQNSNVKNPQIVDVLVFKGAQELEEYQRQWKGRHHLYQHVAAFQENEQRLKNAELVRELVEADSRSADSQMSDSTVKQMQLETWKEHKLISNSIDTWAQYVMWRKEEDERFAHFAEEHGLFTREELEQNRKAAFARSLIPT</sequence>
<evidence type="ECO:0000256" key="6">
    <source>
        <dbReference type="ARBA" id="ARBA00022982"/>
    </source>
</evidence>
<evidence type="ECO:0000256" key="9">
    <source>
        <dbReference type="SAM" id="MobiDB-lite"/>
    </source>
</evidence>
<gene>
    <name evidence="10" type="ORF">FVE85_9272</name>
</gene>
<evidence type="ECO:0000313" key="10">
    <source>
        <dbReference type="EMBL" id="KAA8493000.1"/>
    </source>
</evidence>
<dbReference type="GO" id="GO:0006979">
    <property type="term" value="P:response to oxidative stress"/>
    <property type="evidence" value="ECO:0007669"/>
    <property type="project" value="TreeGrafter"/>
</dbReference>
<keyword evidence="11" id="KW-1185">Reference proteome</keyword>
<keyword evidence="5" id="KW-0999">Mitochondrion inner membrane</keyword>
<organism evidence="10 11">
    <name type="scientific">Porphyridium purpureum</name>
    <name type="common">Red alga</name>
    <name type="synonym">Porphyridium cruentum</name>
    <dbReference type="NCBI Taxonomy" id="35688"/>
    <lineage>
        <taxon>Eukaryota</taxon>
        <taxon>Rhodophyta</taxon>
        <taxon>Bangiophyceae</taxon>
        <taxon>Porphyridiales</taxon>
        <taxon>Porphyridiaceae</taxon>
        <taxon>Porphyridium</taxon>
    </lineage>
</organism>
<feature type="region of interest" description="Disordered" evidence="9">
    <location>
        <begin position="60"/>
        <end position="90"/>
    </location>
</feature>
<evidence type="ECO:0000256" key="2">
    <source>
        <dbReference type="ARBA" id="ARBA00009508"/>
    </source>
</evidence>
<dbReference type="AlphaFoldDB" id="A0A5J4YPU8"/>
<keyword evidence="3" id="KW-0813">Transport</keyword>
<dbReference type="InterPro" id="IPR016488">
    <property type="entry name" value="NADH_Ub_cplx-1_asu_su-6"/>
</dbReference>
<dbReference type="InterPro" id="IPR045299">
    <property type="entry name" value="Complex1_LYR_NDUFA6_LYRM6"/>
</dbReference>
<proteinExistence type="inferred from homology"/>
<dbReference type="GO" id="GO:0045271">
    <property type="term" value="C:respiratory chain complex I"/>
    <property type="evidence" value="ECO:0007669"/>
    <property type="project" value="InterPro"/>
</dbReference>
<comment type="similarity">
    <text evidence="2">Belongs to the complex I LYR family.</text>
</comment>
<dbReference type="CDD" id="cd20266">
    <property type="entry name" value="Complex1_LYR_NDUFA6_LYRM6"/>
    <property type="match status" value="1"/>
</dbReference>
<dbReference type="GO" id="GO:0005743">
    <property type="term" value="C:mitochondrial inner membrane"/>
    <property type="evidence" value="ECO:0007669"/>
    <property type="project" value="UniProtKB-SubCell"/>
</dbReference>
<keyword evidence="8" id="KW-0472">Membrane</keyword>